<evidence type="ECO:0000313" key="9">
    <source>
        <dbReference type="Proteomes" id="UP000051530"/>
    </source>
</evidence>
<evidence type="ECO:0000256" key="1">
    <source>
        <dbReference type="ARBA" id="ARBA00022516"/>
    </source>
</evidence>
<dbReference type="GO" id="GO:0008444">
    <property type="term" value="F:CDP-diacylglycerol-glycerol-3-phosphate 3-phosphatidyltransferase activity"/>
    <property type="evidence" value="ECO:0007669"/>
    <property type="project" value="UniProtKB-EC"/>
</dbReference>
<dbReference type="InterPro" id="IPR016270">
    <property type="entry name" value="PGS1"/>
</dbReference>
<gene>
    <name evidence="8" type="ORF">M153_123140001</name>
</gene>
<dbReference type="PANTHER" id="PTHR12586">
    <property type="entry name" value="CDP-DIACYLGLYCEROL--SERINE O-PHOSPHATIDYLTRANSFERASE"/>
    <property type="match status" value="1"/>
</dbReference>
<evidence type="ECO:0000256" key="5">
    <source>
        <dbReference type="ARBA" id="ARBA00023209"/>
    </source>
</evidence>
<dbReference type="GO" id="GO:0005524">
    <property type="term" value="F:ATP binding"/>
    <property type="evidence" value="ECO:0007669"/>
    <property type="project" value="UniProtKB-KW"/>
</dbReference>
<feature type="non-terminal residue" evidence="8">
    <location>
        <position position="1"/>
    </location>
</feature>
<keyword evidence="9" id="KW-1185">Reference proteome</keyword>
<comment type="catalytic activity">
    <reaction evidence="7">
        <text>a CDP-1,2-diacyl-sn-glycerol + sn-glycerol 3-phosphate = a 1,2-diacyl-sn-glycero-3-phospho-(1'-sn-glycero-3'-phosphate) + CMP + H(+)</text>
        <dbReference type="Rhea" id="RHEA:12593"/>
        <dbReference type="ChEBI" id="CHEBI:15378"/>
        <dbReference type="ChEBI" id="CHEBI:57597"/>
        <dbReference type="ChEBI" id="CHEBI:58332"/>
        <dbReference type="ChEBI" id="CHEBI:60110"/>
        <dbReference type="ChEBI" id="CHEBI:60377"/>
        <dbReference type="EC" id="2.7.8.5"/>
    </reaction>
</comment>
<dbReference type="Gene3D" id="3.30.870.10">
    <property type="entry name" value="Endonuclease Chain A"/>
    <property type="match status" value="1"/>
</dbReference>
<dbReference type="UniPathway" id="UPA00084">
    <property type="reaction ID" value="UER00503"/>
</dbReference>
<keyword evidence="2 7" id="KW-0808">Transferase</keyword>
<dbReference type="GO" id="GO:0005739">
    <property type="term" value="C:mitochondrion"/>
    <property type="evidence" value="ECO:0007669"/>
    <property type="project" value="UniProtKB-SubCell"/>
</dbReference>
<comment type="similarity">
    <text evidence="7">Belongs to the CDP-alcohol phosphatidyltransferase class-II family.</text>
</comment>
<keyword evidence="3" id="KW-0677">Repeat</keyword>
<evidence type="ECO:0000256" key="3">
    <source>
        <dbReference type="ARBA" id="ARBA00022737"/>
    </source>
</evidence>
<keyword evidence="7" id="KW-0547">Nucleotide-binding</keyword>
<dbReference type="GO" id="GO:0032049">
    <property type="term" value="P:cardiolipin biosynthetic process"/>
    <property type="evidence" value="ECO:0007669"/>
    <property type="project" value="InterPro"/>
</dbReference>
<keyword evidence="6 7" id="KW-1208">Phospholipid metabolism</keyword>
<comment type="subcellular location">
    <subcellularLocation>
        <location evidence="7">Mitochondrion</location>
    </subcellularLocation>
</comment>
<evidence type="ECO:0000256" key="4">
    <source>
        <dbReference type="ARBA" id="ARBA00023098"/>
    </source>
</evidence>
<protein>
    <recommendedName>
        <fullName evidence="7">CDP-diacylglycerol--glycerol-3-phosphate 3-phosphatidyltransferase</fullName>
        <ecNumber evidence="7">2.7.8.5</ecNumber>
    </recommendedName>
</protein>
<dbReference type="EMBL" id="LGUB01001222">
    <property type="protein sequence ID" value="KRH92088.1"/>
    <property type="molecule type" value="Genomic_DNA"/>
</dbReference>
<dbReference type="SUPFAM" id="SSF56024">
    <property type="entry name" value="Phospholipase D/nuclease"/>
    <property type="match status" value="1"/>
</dbReference>
<comment type="pathway">
    <text evidence="7">Phospholipid metabolism; phosphatidylglycerol biosynthesis; phosphatidylglycerol from CDP-diacylglycerol: step 1/2.</text>
</comment>
<sequence>TKRTCNDQTGLNLSTKSDELISKYNQMSISDHYNNEKSGFPKNINQLYNMNGTDLSILSSDSQLSTISHQHMLENTYVFPYVQYQEELFIQKIFESNFDEIFISTAYMNLPNSYINHMKNRKCTIIAPDATCNTFCGKKIFNRIVVSIYDFFQLDTYQKLPLADLRTFHSEKISFHFKGIWGFNQDFAISVIGSSNFNERSFRKDKELCFLLVTRDVSLIRQFRSEVDFLLANSEPYIVKKTVNLFIWLIAFIFKHFL</sequence>
<evidence type="ECO:0000256" key="7">
    <source>
        <dbReference type="RuleBase" id="RU365024"/>
    </source>
</evidence>
<keyword evidence="7" id="KW-0067">ATP-binding</keyword>
<organism evidence="8 9">
    <name type="scientific">Pseudoloma neurophilia</name>
    <dbReference type="NCBI Taxonomy" id="146866"/>
    <lineage>
        <taxon>Eukaryota</taxon>
        <taxon>Fungi</taxon>
        <taxon>Fungi incertae sedis</taxon>
        <taxon>Microsporidia</taxon>
        <taxon>Pseudoloma</taxon>
    </lineage>
</organism>
<dbReference type="AlphaFoldDB" id="A0A0R0LS48"/>
<keyword evidence="5 7" id="KW-0594">Phospholipid biosynthesis</keyword>
<evidence type="ECO:0000256" key="2">
    <source>
        <dbReference type="ARBA" id="ARBA00022679"/>
    </source>
</evidence>
<dbReference type="Proteomes" id="UP000051530">
    <property type="component" value="Unassembled WGS sequence"/>
</dbReference>
<dbReference type="PANTHER" id="PTHR12586:SF1">
    <property type="entry name" value="CDP-DIACYLGLYCEROL--GLYCEROL-3-PHOSPHATE 3-PHOSPHATIDYLTRANSFERASE, MITOCHONDRIAL"/>
    <property type="match status" value="1"/>
</dbReference>
<comment type="function">
    <text evidence="7">Functions in the biosynthesis of the anionic phospholipids phosphatidylglycerol and cardiolipin.</text>
</comment>
<keyword evidence="7" id="KW-0496">Mitochondrion</keyword>
<dbReference type="VEuPathDB" id="MicrosporidiaDB:M153_123140001"/>
<dbReference type="OrthoDB" id="10250191at2759"/>
<name>A0A0R0LS48_9MICR</name>
<evidence type="ECO:0000256" key="6">
    <source>
        <dbReference type="ARBA" id="ARBA00023264"/>
    </source>
</evidence>
<keyword evidence="1 7" id="KW-0444">Lipid biosynthesis</keyword>
<proteinExistence type="inferred from homology"/>
<accession>A0A0R0LS48</accession>
<evidence type="ECO:0000313" key="8">
    <source>
        <dbReference type="EMBL" id="KRH92088.1"/>
    </source>
</evidence>
<comment type="caution">
    <text evidence="8">The sequence shown here is derived from an EMBL/GenBank/DDBJ whole genome shotgun (WGS) entry which is preliminary data.</text>
</comment>
<keyword evidence="4 7" id="KW-0443">Lipid metabolism</keyword>
<dbReference type="EC" id="2.7.8.5" evidence="7"/>
<reference evidence="8 9" key="1">
    <citation type="submission" date="2015-07" db="EMBL/GenBank/DDBJ databases">
        <title>The genome of Pseudoloma neurophilia, a relevant intracellular parasite of the zebrafish.</title>
        <authorList>
            <person name="Ndikumana S."/>
            <person name="Pelin A."/>
            <person name="Sanders J."/>
            <person name="Corradi N."/>
        </authorList>
    </citation>
    <scope>NUCLEOTIDE SEQUENCE [LARGE SCALE GENOMIC DNA]</scope>
    <source>
        <strain evidence="8 9">MK1</strain>
    </source>
</reference>